<dbReference type="Proteomes" id="UP000176504">
    <property type="component" value="Unassembled WGS sequence"/>
</dbReference>
<sequence length="256" mass="29795">MNVKKLIIENTLDEGLGSVYERVMLGEFLENLIGEIIVSSILEYECPFTKGYDNLVFLKKGKDVSVYDRSLDLKNLWKFKEKPKFVPDLGSKKYNLVWNFAAAQITPEVINQMRKYSNKYVLVFTPNLFNYGAVFHFGYHLFANKVCTHAERGSRALRTILGLKNAMRKERIKPLKSGYIDIPWWPDTAASFAEVKRNVFKQSPAVDYNSKRSTDLRKAERCLELVDKWSFLERKPIFRPVSFVFAHHQFVFGEVE</sequence>
<gene>
    <name evidence="1" type="ORF">A3A78_02345</name>
</gene>
<evidence type="ECO:0000313" key="2">
    <source>
        <dbReference type="Proteomes" id="UP000176504"/>
    </source>
</evidence>
<evidence type="ECO:0000313" key="1">
    <source>
        <dbReference type="EMBL" id="OGC55855.1"/>
    </source>
</evidence>
<comment type="caution">
    <text evidence="1">The sequence shown here is derived from an EMBL/GenBank/DDBJ whole genome shotgun (WGS) entry which is preliminary data.</text>
</comment>
<name>A0A1F4VFG0_UNCKA</name>
<protein>
    <submittedName>
        <fullName evidence="1">Uncharacterized protein</fullName>
    </submittedName>
</protein>
<accession>A0A1F4VFG0</accession>
<organism evidence="1 2">
    <name type="scientific">candidate division WWE3 bacterium RIFCSPLOWO2_01_FULL_41_18</name>
    <dbReference type="NCBI Taxonomy" id="1802625"/>
    <lineage>
        <taxon>Bacteria</taxon>
        <taxon>Katanobacteria</taxon>
    </lineage>
</organism>
<dbReference type="EMBL" id="MEVI01000001">
    <property type="protein sequence ID" value="OGC55855.1"/>
    <property type="molecule type" value="Genomic_DNA"/>
</dbReference>
<dbReference type="AlphaFoldDB" id="A0A1F4VFG0"/>
<reference evidence="1 2" key="1">
    <citation type="journal article" date="2016" name="Nat. Commun.">
        <title>Thousands of microbial genomes shed light on interconnected biogeochemical processes in an aquifer system.</title>
        <authorList>
            <person name="Anantharaman K."/>
            <person name="Brown C.T."/>
            <person name="Hug L.A."/>
            <person name="Sharon I."/>
            <person name="Castelle C.J."/>
            <person name="Probst A.J."/>
            <person name="Thomas B.C."/>
            <person name="Singh A."/>
            <person name="Wilkins M.J."/>
            <person name="Karaoz U."/>
            <person name="Brodie E.L."/>
            <person name="Williams K.H."/>
            <person name="Hubbard S.S."/>
            <person name="Banfield J.F."/>
        </authorList>
    </citation>
    <scope>NUCLEOTIDE SEQUENCE [LARGE SCALE GENOMIC DNA]</scope>
</reference>
<proteinExistence type="predicted"/>